<evidence type="ECO:0000256" key="1">
    <source>
        <dbReference type="SAM" id="MobiDB-lite"/>
    </source>
</evidence>
<name>A0ABS1P057_9ACTN</name>
<keyword evidence="2" id="KW-1133">Transmembrane helix</keyword>
<proteinExistence type="predicted"/>
<dbReference type="RefSeq" id="WP_201816377.1">
    <property type="nucleotide sequence ID" value="NZ_JAERRH010000004.1"/>
</dbReference>
<keyword evidence="2" id="KW-0812">Transmembrane</keyword>
<dbReference type="Proteomes" id="UP000621386">
    <property type="component" value="Unassembled WGS sequence"/>
</dbReference>
<protein>
    <submittedName>
        <fullName evidence="3">Uncharacterized protein</fullName>
    </submittedName>
</protein>
<evidence type="ECO:0000313" key="3">
    <source>
        <dbReference type="EMBL" id="MBL1105472.1"/>
    </source>
</evidence>
<feature type="region of interest" description="Disordered" evidence="1">
    <location>
        <begin position="40"/>
        <end position="86"/>
    </location>
</feature>
<comment type="caution">
    <text evidence="3">The sequence shown here is derived from an EMBL/GenBank/DDBJ whole genome shotgun (WGS) entry which is preliminary data.</text>
</comment>
<keyword evidence="4" id="KW-1185">Reference proteome</keyword>
<gene>
    <name evidence="3" type="ORF">JK361_12880</name>
</gene>
<sequence length="86" mass="8691">MTDQLNHVLSLVAHGLLTELPAQLTTAALMAAAAAAWRYAKRRSASKERAEPAVPGGGADRSPGPRGIGSHGSAEDGHGPGGPGER</sequence>
<organism evidence="3 4">
    <name type="scientific">Streptomyces musisoli</name>
    <dbReference type="NCBI Taxonomy" id="2802280"/>
    <lineage>
        <taxon>Bacteria</taxon>
        <taxon>Bacillati</taxon>
        <taxon>Actinomycetota</taxon>
        <taxon>Actinomycetes</taxon>
        <taxon>Kitasatosporales</taxon>
        <taxon>Streptomycetaceae</taxon>
        <taxon>Streptomyces</taxon>
    </lineage>
</organism>
<keyword evidence="2" id="KW-0472">Membrane</keyword>
<evidence type="ECO:0000313" key="4">
    <source>
        <dbReference type="Proteomes" id="UP000621386"/>
    </source>
</evidence>
<feature type="transmembrane region" description="Helical" evidence="2">
    <location>
        <begin position="20"/>
        <end position="40"/>
    </location>
</feature>
<evidence type="ECO:0000256" key="2">
    <source>
        <dbReference type="SAM" id="Phobius"/>
    </source>
</evidence>
<reference evidence="3 4" key="1">
    <citation type="submission" date="2021-01" db="EMBL/GenBank/DDBJ databases">
        <title>WGS of actinomycetes isolated from Thailand.</title>
        <authorList>
            <person name="Thawai C."/>
        </authorList>
    </citation>
    <scope>NUCLEOTIDE SEQUENCE [LARGE SCALE GENOMIC DNA]</scope>
    <source>
        <strain evidence="3 4">CH5-8</strain>
    </source>
</reference>
<accession>A0ABS1P057</accession>
<feature type="compositionally biased region" description="Basic and acidic residues" evidence="1">
    <location>
        <begin position="73"/>
        <end position="86"/>
    </location>
</feature>
<dbReference type="EMBL" id="JAERRH010000004">
    <property type="protein sequence ID" value="MBL1105472.1"/>
    <property type="molecule type" value="Genomic_DNA"/>
</dbReference>